<keyword evidence="1" id="KW-0175">Coiled coil</keyword>
<sequence>MAISQNNTADQPTPHDAPRAVANFRFVSNIHHTGARNTRARLTDPSRSQAEVLCHVCRDFSPGLEIRHDLDGTCAVLDLEQKLVQNIETDVATKCLIMDLKTQDIKSIDRVKALKEKLQGLQGDLETARQRRTMLVEENHNMQSNKNGAIMQRGLLRNNLQAAQEKIKELEEMIATLTQQVRDKDQATASLHTENEVLQKRLRESEQANAAQNEVLAELQEDKHVVGLKLAEKSQAFSNLQLNWQSLEDRLKQAQLTLQKTISTYAARNEVLAKEVQQLGDQLTTRHEQEKSHTAFLRTTNQFLAREVQQLQRQIDVHQQETPIERDARLLRTENADIEKLRASIEQAKLDTEKQKVSLGERTVTLKKLDAEYKKLTPAEEYTVKVQKQKGQRG</sequence>
<dbReference type="Proteomes" id="UP001140562">
    <property type="component" value="Unassembled WGS sequence"/>
</dbReference>
<dbReference type="EMBL" id="JAPEUV010000125">
    <property type="protein sequence ID" value="KAJ4332213.1"/>
    <property type="molecule type" value="Genomic_DNA"/>
</dbReference>
<feature type="coiled-coil region" evidence="1">
    <location>
        <begin position="111"/>
        <end position="222"/>
    </location>
</feature>
<protein>
    <submittedName>
        <fullName evidence="2">Uncharacterized protein</fullName>
    </submittedName>
</protein>
<evidence type="ECO:0000313" key="2">
    <source>
        <dbReference type="EMBL" id="KAJ4332213.1"/>
    </source>
</evidence>
<dbReference type="OrthoDB" id="10637182at2759"/>
<proteinExistence type="predicted"/>
<name>A0A9W8WST6_9PLEO</name>
<evidence type="ECO:0000256" key="1">
    <source>
        <dbReference type="SAM" id="Coils"/>
    </source>
</evidence>
<dbReference type="SUPFAM" id="SSF57997">
    <property type="entry name" value="Tropomyosin"/>
    <property type="match status" value="1"/>
</dbReference>
<evidence type="ECO:0000313" key="3">
    <source>
        <dbReference type="Proteomes" id="UP001140562"/>
    </source>
</evidence>
<keyword evidence="3" id="KW-1185">Reference proteome</keyword>
<dbReference type="AlphaFoldDB" id="A0A9W8WST6"/>
<accession>A0A9W8WST6</accession>
<reference evidence="2" key="1">
    <citation type="submission" date="2022-10" db="EMBL/GenBank/DDBJ databases">
        <title>Tapping the CABI collections for fungal endophytes: first genome assemblies for Collariella, Neodidymelliopsis, Ascochyta clinopodiicola, Didymella pomorum, Didymosphaeria variabile, Neocosmospora piperis and Neocucurbitaria cava.</title>
        <authorList>
            <person name="Hill R."/>
        </authorList>
    </citation>
    <scope>NUCLEOTIDE SEQUENCE</scope>
    <source>
        <strain evidence="2">IMI 360193</strain>
    </source>
</reference>
<comment type="caution">
    <text evidence="2">The sequence shown here is derived from an EMBL/GenBank/DDBJ whole genome shotgun (WGS) entry which is preliminary data.</text>
</comment>
<organism evidence="2 3">
    <name type="scientific">Didymella glomerata</name>
    <dbReference type="NCBI Taxonomy" id="749621"/>
    <lineage>
        <taxon>Eukaryota</taxon>
        <taxon>Fungi</taxon>
        <taxon>Dikarya</taxon>
        <taxon>Ascomycota</taxon>
        <taxon>Pezizomycotina</taxon>
        <taxon>Dothideomycetes</taxon>
        <taxon>Pleosporomycetidae</taxon>
        <taxon>Pleosporales</taxon>
        <taxon>Pleosporineae</taxon>
        <taxon>Didymellaceae</taxon>
        <taxon>Didymella</taxon>
    </lineage>
</organism>
<feature type="coiled-coil region" evidence="1">
    <location>
        <begin position="301"/>
        <end position="351"/>
    </location>
</feature>
<gene>
    <name evidence="2" type="ORF">N0V87_008583</name>
</gene>